<dbReference type="Proteomes" id="UP000663868">
    <property type="component" value="Unassembled WGS sequence"/>
</dbReference>
<evidence type="ECO:0000256" key="2">
    <source>
        <dbReference type="ARBA" id="ARBA00023242"/>
    </source>
</evidence>
<evidence type="ECO:0000256" key="1">
    <source>
        <dbReference type="ARBA" id="ARBA00004123"/>
    </source>
</evidence>
<proteinExistence type="predicted"/>
<feature type="non-terminal residue" evidence="4">
    <location>
        <position position="145"/>
    </location>
</feature>
<evidence type="ECO:0000313" key="5">
    <source>
        <dbReference type="Proteomes" id="UP000663868"/>
    </source>
</evidence>
<feature type="region of interest" description="Disordered" evidence="3">
    <location>
        <begin position="1"/>
        <end position="65"/>
    </location>
</feature>
<dbReference type="EMBL" id="CAJOBB010024356">
    <property type="protein sequence ID" value="CAF4400078.1"/>
    <property type="molecule type" value="Genomic_DNA"/>
</dbReference>
<protein>
    <submittedName>
        <fullName evidence="4">Uncharacterized protein</fullName>
    </submittedName>
</protein>
<dbReference type="Pfam" id="PF04931">
    <property type="entry name" value="DNA_pol_phi"/>
    <property type="match status" value="1"/>
</dbReference>
<dbReference type="GO" id="GO:0006355">
    <property type="term" value="P:regulation of DNA-templated transcription"/>
    <property type="evidence" value="ECO:0007669"/>
    <property type="project" value="InterPro"/>
</dbReference>
<dbReference type="PANTHER" id="PTHR13213">
    <property type="entry name" value="MYB-BINDING PROTEIN 1A FAMILY MEMBER"/>
    <property type="match status" value="1"/>
</dbReference>
<dbReference type="GO" id="GO:0003677">
    <property type="term" value="F:DNA binding"/>
    <property type="evidence" value="ECO:0007669"/>
    <property type="project" value="InterPro"/>
</dbReference>
<sequence>EIHQKDEEDEHEHEDEDDDDKESEDEESESEEESMDNTDVNEDLRQAVEKALGDAAVKEDQEDDIDMDDEAMLRLDPLIAEAFRSQIKKSSNIKIINEKLHHQFRVLDLIESIIKKDDRMRFVIISIRPLIETLTSLSNTPAYKT</sequence>
<feature type="compositionally biased region" description="Acidic residues" evidence="3">
    <location>
        <begin position="7"/>
        <end position="41"/>
    </location>
</feature>
<dbReference type="GO" id="GO:0005730">
    <property type="term" value="C:nucleolus"/>
    <property type="evidence" value="ECO:0007669"/>
    <property type="project" value="InterPro"/>
</dbReference>
<dbReference type="AlphaFoldDB" id="A0A820PAN7"/>
<comment type="subcellular location">
    <subcellularLocation>
        <location evidence="1">Nucleus</location>
    </subcellularLocation>
</comment>
<comment type="caution">
    <text evidence="4">The sequence shown here is derived from an EMBL/GenBank/DDBJ whole genome shotgun (WGS) entry which is preliminary data.</text>
</comment>
<evidence type="ECO:0000256" key="3">
    <source>
        <dbReference type="SAM" id="MobiDB-lite"/>
    </source>
</evidence>
<dbReference type="InterPro" id="IPR007015">
    <property type="entry name" value="DNA_pol_V/MYBBP1A"/>
</dbReference>
<feature type="compositionally biased region" description="Basic and acidic residues" evidence="3">
    <location>
        <begin position="42"/>
        <end position="59"/>
    </location>
</feature>
<evidence type="ECO:0000313" key="4">
    <source>
        <dbReference type="EMBL" id="CAF4400078.1"/>
    </source>
</evidence>
<feature type="non-terminal residue" evidence="4">
    <location>
        <position position="1"/>
    </location>
</feature>
<gene>
    <name evidence="4" type="ORF">KXQ929_LOCUS50970</name>
</gene>
<reference evidence="4" key="1">
    <citation type="submission" date="2021-02" db="EMBL/GenBank/DDBJ databases">
        <authorList>
            <person name="Nowell W R."/>
        </authorList>
    </citation>
    <scope>NUCLEOTIDE SEQUENCE</scope>
</reference>
<accession>A0A820PAN7</accession>
<name>A0A820PAN7_9BILA</name>
<dbReference type="PANTHER" id="PTHR13213:SF2">
    <property type="entry name" value="MYB-BINDING PROTEIN 1A"/>
    <property type="match status" value="1"/>
</dbReference>
<keyword evidence="2" id="KW-0539">Nucleus</keyword>
<organism evidence="4 5">
    <name type="scientific">Adineta steineri</name>
    <dbReference type="NCBI Taxonomy" id="433720"/>
    <lineage>
        <taxon>Eukaryota</taxon>
        <taxon>Metazoa</taxon>
        <taxon>Spiralia</taxon>
        <taxon>Gnathifera</taxon>
        <taxon>Rotifera</taxon>
        <taxon>Eurotatoria</taxon>
        <taxon>Bdelloidea</taxon>
        <taxon>Adinetida</taxon>
        <taxon>Adinetidae</taxon>
        <taxon>Adineta</taxon>
    </lineage>
</organism>